<dbReference type="Pfam" id="PF19018">
    <property type="entry name" value="Vanin_C"/>
    <property type="match status" value="1"/>
</dbReference>
<evidence type="ECO:0000313" key="4">
    <source>
        <dbReference type="EMBL" id="JAG16667.1"/>
    </source>
</evidence>
<name>A0A0A9X7I6_LYGHE</name>
<dbReference type="InterPro" id="IPR003010">
    <property type="entry name" value="C-N_Hydrolase"/>
</dbReference>
<evidence type="ECO:0000259" key="3">
    <source>
        <dbReference type="PROSITE" id="PS50263"/>
    </source>
</evidence>
<protein>
    <submittedName>
        <fullName evidence="4">Vanin-like protein 2</fullName>
    </submittedName>
</protein>
<evidence type="ECO:0000256" key="2">
    <source>
        <dbReference type="ARBA" id="ARBA00022801"/>
    </source>
</evidence>
<dbReference type="InterPro" id="IPR036526">
    <property type="entry name" value="C-N_Hydrolase_sf"/>
</dbReference>
<dbReference type="Pfam" id="PF00795">
    <property type="entry name" value="CN_hydrolase"/>
    <property type="match status" value="1"/>
</dbReference>
<proteinExistence type="inferred from homology"/>
<gene>
    <name evidence="4" type="ORF">CM83_39663</name>
</gene>
<feature type="non-terminal residue" evidence="4">
    <location>
        <position position="1"/>
    </location>
</feature>
<dbReference type="Gene3D" id="3.60.110.10">
    <property type="entry name" value="Carbon-nitrogen hydrolase"/>
    <property type="match status" value="1"/>
</dbReference>
<sequence length="563" mass="61725">APKNIAGKAVPVTPGTSPMIMTLQRTEWADFILISVTLMTTSVMAAGNGYYRAAVVELQPLSGKNVAQNVIDMNITYGSYIRTANEQQVDIIVFPEAGLYGSDYSIFHDIPDPTLKIIPASNSSYDELVRGLSSYAKQYSMYIVVNLLEKCTSSGATRKFNTNVVFDRTGAVVARYRKFNLFGEPVDRTPQFEPSYFDSDFGVRFGQFVGLDILYKEPLQMMKDYKITDFIYSSEWFSALPFLTSVQTQWMFSVGNDVNLLAAGLNRVDRGSSGSGIFRGKNTPIGSLFLFGDEMTNGMVIGNVSIGGPKNDYSGNGEYTTRIITKPRTFTLLREKELDRMANENIELPSAGNTTRNFVKQICHGSLCCTFDIKLSYDNPANKTSVQYKAVVFDGNRTSSANNTKFVQGLQVCGLVMCSNGSISSCGPPAVNGTLPNTKTPQPKVIFDSIVISGNFTNKNSSALPDVLLWPNPPAFPSPPDENSRGEFLIDPRMVNFSSNGMDGVVSLSLQPNKKIISCGIFSRVYSRDARSTTSGAQHSFAPFLATLLPFFTVAFYSRVNAS</sequence>
<dbReference type="InterPro" id="IPR043957">
    <property type="entry name" value="Vanin_C"/>
</dbReference>
<accession>A0A0A9X7I6</accession>
<dbReference type="EMBL" id="GBHO01026937">
    <property type="protein sequence ID" value="JAG16667.1"/>
    <property type="molecule type" value="Transcribed_RNA"/>
</dbReference>
<keyword evidence="2" id="KW-0378">Hydrolase</keyword>
<dbReference type="InterPro" id="IPR040154">
    <property type="entry name" value="Biotinidase/VNN"/>
</dbReference>
<evidence type="ECO:0000256" key="1">
    <source>
        <dbReference type="ARBA" id="ARBA00008225"/>
    </source>
</evidence>
<dbReference type="PROSITE" id="PS50263">
    <property type="entry name" value="CN_HYDROLASE"/>
    <property type="match status" value="1"/>
</dbReference>
<dbReference type="PANTHER" id="PTHR10609:SF14">
    <property type="entry name" value="BIOTINIDASE"/>
    <property type="match status" value="1"/>
</dbReference>
<dbReference type="AlphaFoldDB" id="A0A0A9X7I6"/>
<reference evidence="4" key="2">
    <citation type="submission" date="2014-07" db="EMBL/GenBank/DDBJ databases">
        <authorList>
            <person name="Hull J."/>
        </authorList>
    </citation>
    <scope>NUCLEOTIDE SEQUENCE</scope>
</reference>
<dbReference type="SUPFAM" id="SSF56317">
    <property type="entry name" value="Carbon-nitrogen hydrolase"/>
    <property type="match status" value="1"/>
</dbReference>
<dbReference type="PANTHER" id="PTHR10609">
    <property type="entry name" value="BIOTINIDASE-RELATED"/>
    <property type="match status" value="1"/>
</dbReference>
<feature type="domain" description="CN hydrolase" evidence="3">
    <location>
        <begin position="51"/>
        <end position="306"/>
    </location>
</feature>
<organism evidence="4">
    <name type="scientific">Lygus hesperus</name>
    <name type="common">Western plant bug</name>
    <dbReference type="NCBI Taxonomy" id="30085"/>
    <lineage>
        <taxon>Eukaryota</taxon>
        <taxon>Metazoa</taxon>
        <taxon>Ecdysozoa</taxon>
        <taxon>Arthropoda</taxon>
        <taxon>Hexapoda</taxon>
        <taxon>Insecta</taxon>
        <taxon>Pterygota</taxon>
        <taxon>Neoptera</taxon>
        <taxon>Paraneoptera</taxon>
        <taxon>Hemiptera</taxon>
        <taxon>Heteroptera</taxon>
        <taxon>Panheteroptera</taxon>
        <taxon>Cimicomorpha</taxon>
        <taxon>Miridae</taxon>
        <taxon>Mirini</taxon>
        <taxon>Lygus</taxon>
    </lineage>
</organism>
<comment type="similarity">
    <text evidence="1">Belongs to the carbon-nitrogen hydrolase superfamily. BTD/VNN family.</text>
</comment>
<dbReference type="GO" id="GO:0016787">
    <property type="term" value="F:hydrolase activity"/>
    <property type="evidence" value="ECO:0007669"/>
    <property type="project" value="UniProtKB-KW"/>
</dbReference>
<reference evidence="4" key="1">
    <citation type="journal article" date="2014" name="PLoS ONE">
        <title>Transcriptome-Based Identification of ABC Transporters in the Western Tarnished Plant Bug Lygus hesperus.</title>
        <authorList>
            <person name="Hull J.J."/>
            <person name="Chaney K."/>
            <person name="Geib S.M."/>
            <person name="Fabrick J.A."/>
            <person name="Brent C.S."/>
            <person name="Walsh D."/>
            <person name="Lavine L.C."/>
        </authorList>
    </citation>
    <scope>NUCLEOTIDE SEQUENCE</scope>
</reference>